<evidence type="ECO:0000256" key="1">
    <source>
        <dbReference type="SAM" id="Phobius"/>
    </source>
</evidence>
<name>A0A1I0MCG1_9EURY</name>
<keyword evidence="1" id="KW-1133">Transmembrane helix</keyword>
<sequence>MVEQHGDVYKGRAWLLSARGTVLAPIVRWCLRRPSPYRAMIVPTLVSLLSTGVCYCLVRFAAASVIPPAVGIGLTLLVFWPLALAAALVADIIQKEHKLRGRSRDGAR</sequence>
<dbReference type="Proteomes" id="UP000183275">
    <property type="component" value="Unassembled WGS sequence"/>
</dbReference>
<proteinExistence type="predicted"/>
<dbReference type="AlphaFoldDB" id="A0A1I0MCG1"/>
<keyword evidence="1" id="KW-0812">Transmembrane</keyword>
<evidence type="ECO:0000313" key="3">
    <source>
        <dbReference type="Proteomes" id="UP000183275"/>
    </source>
</evidence>
<feature type="transmembrane region" description="Helical" evidence="1">
    <location>
        <begin position="72"/>
        <end position="93"/>
    </location>
</feature>
<dbReference type="EMBL" id="FOIS01000001">
    <property type="protein sequence ID" value="SEV86185.1"/>
    <property type="molecule type" value="Genomic_DNA"/>
</dbReference>
<feature type="transmembrane region" description="Helical" evidence="1">
    <location>
        <begin position="43"/>
        <end position="66"/>
    </location>
</feature>
<evidence type="ECO:0000313" key="2">
    <source>
        <dbReference type="EMBL" id="SEV86185.1"/>
    </source>
</evidence>
<keyword evidence="3" id="KW-1185">Reference proteome</keyword>
<dbReference type="STRING" id="1202768.SAMN05216285_0808"/>
<accession>A0A1I0MCG1</accession>
<keyword evidence="1" id="KW-0472">Membrane</keyword>
<dbReference type="RefSeq" id="WP_049989318.1">
    <property type="nucleotide sequence ID" value="NZ_FOIS01000001.1"/>
</dbReference>
<reference evidence="3" key="1">
    <citation type="submission" date="2016-10" db="EMBL/GenBank/DDBJ databases">
        <authorList>
            <person name="Varghese N."/>
        </authorList>
    </citation>
    <scope>NUCLEOTIDE SEQUENCE [LARGE SCALE GENOMIC DNA]</scope>
    <source>
        <strain evidence="3">CGMCC 1.12284</strain>
    </source>
</reference>
<organism evidence="2 3">
    <name type="scientific">Natrinema salifodinae</name>
    <dbReference type="NCBI Taxonomy" id="1202768"/>
    <lineage>
        <taxon>Archaea</taxon>
        <taxon>Methanobacteriati</taxon>
        <taxon>Methanobacteriota</taxon>
        <taxon>Stenosarchaea group</taxon>
        <taxon>Halobacteria</taxon>
        <taxon>Halobacteriales</taxon>
        <taxon>Natrialbaceae</taxon>
        <taxon>Natrinema</taxon>
    </lineage>
</organism>
<gene>
    <name evidence="2" type="ORF">SAMN05216285_0808</name>
</gene>
<protein>
    <submittedName>
        <fullName evidence="2">Uncharacterized protein</fullName>
    </submittedName>
</protein>